<dbReference type="FunFam" id="3.40.50.300:FF:000016">
    <property type="entry name" value="Oligopeptide ABC transporter ATP-binding component"/>
    <property type="match status" value="2"/>
</dbReference>
<dbReference type="PROSITE" id="PS50893">
    <property type="entry name" value="ABC_TRANSPORTER_2"/>
    <property type="match status" value="2"/>
</dbReference>
<dbReference type="CDD" id="cd03257">
    <property type="entry name" value="ABC_NikE_OppD_transporters"/>
    <property type="match status" value="2"/>
</dbReference>
<dbReference type="PROSITE" id="PS00211">
    <property type="entry name" value="ABC_TRANSPORTER_1"/>
    <property type="match status" value="2"/>
</dbReference>
<comment type="subcellular location">
    <subcellularLocation>
        <location evidence="1">Cell membrane</location>
        <topology evidence="1">Peripheral membrane protein</topology>
    </subcellularLocation>
</comment>
<dbReference type="NCBIfam" id="NF008453">
    <property type="entry name" value="PRK11308.1"/>
    <property type="match status" value="2"/>
</dbReference>
<organism evidence="10 11">
    <name type="scientific">Streptomyces venezuelae</name>
    <dbReference type="NCBI Taxonomy" id="54571"/>
    <lineage>
        <taxon>Bacteria</taxon>
        <taxon>Bacillati</taxon>
        <taxon>Actinomycetota</taxon>
        <taxon>Actinomycetes</taxon>
        <taxon>Kitasatosporales</taxon>
        <taxon>Streptomycetaceae</taxon>
        <taxon>Streptomyces</taxon>
    </lineage>
</organism>
<dbReference type="InterPro" id="IPR013563">
    <property type="entry name" value="Oligopep_ABC_C"/>
</dbReference>
<dbReference type="NCBIfam" id="TIGR01727">
    <property type="entry name" value="oligo_HPY"/>
    <property type="match status" value="2"/>
</dbReference>
<sequence>MTLTTTRHDGPSPVGAAAPVLSVRDLRISFPSEAGPVEAVRGVSFDLLPGRTLGIVGESGSGKSATAMGIMGLLPPTADVRGQVRLGDQELTGLDDRALSRIRGNAIGMVFQDPLSALTPIFSVGRLLSDALRVHQNLPKKAAWEQAVELLDLVGIPDARRRAASFPHQFSGGMRQRVVIAMAIANRPRVLVADEPTTALDVTVQAQILDVLRLAQRETGAGLVLITHDLGVVAGHADDVAVMYAGRFVEKADVHGLFRRPTMPYTTRLLAAVPTVDGGVRRPLVPIGGEPPTLSGLPDGCPFASRCAVALDACRAEEPELRHVTGHGDVACLRAAEIADGTLDPAGGAVPAAGEADSGRVADGDVVLRVEDLVKTFPVTKGAFLKRRVGTLHAVNGVGFELRAGETLGLVGESGSGKTTTLMEVLRLRRPEGGRIEVGGIEVGAAGTGVTAASGGRGRTLRHDVQIVMQDPMGALDPRLTVHHLLAEPLRAVGSDRDAIRSRVHELLSLVGLDPAVSDRFPAALSGGQRQRVGIARALATDPKLLALDEPLSALDVSVQAGVINLLGRLKRELGLAYLMVAHDLAVVRYICDRIAVMYLGHIVESGDTETLFSDPKHPYTQALLSAIPIPDPERERTRERIVLDGEQPSATDLPRGCVFVDRCPLYRTAGDDVRERCRTERPATRPVPGQRTHAYACHAA</sequence>
<name>A0A5P2CCG9_STRVZ</name>
<evidence type="ECO:0000256" key="2">
    <source>
        <dbReference type="ARBA" id="ARBA00005417"/>
    </source>
</evidence>
<dbReference type="InterPro" id="IPR027417">
    <property type="entry name" value="P-loop_NTPase"/>
</dbReference>
<proteinExistence type="inferred from homology"/>
<dbReference type="Proteomes" id="UP000324015">
    <property type="component" value="Chromosome"/>
</dbReference>
<keyword evidence="4" id="KW-1003">Cell membrane</keyword>
<keyword evidence="6 10" id="KW-0067">ATP-binding</keyword>
<dbReference type="GO" id="GO:0005886">
    <property type="term" value="C:plasma membrane"/>
    <property type="evidence" value="ECO:0007669"/>
    <property type="project" value="UniProtKB-SubCell"/>
</dbReference>
<dbReference type="SMART" id="SM00382">
    <property type="entry name" value="AAA"/>
    <property type="match status" value="2"/>
</dbReference>
<evidence type="ECO:0000313" key="11">
    <source>
        <dbReference type="Proteomes" id="UP000324015"/>
    </source>
</evidence>
<dbReference type="PANTHER" id="PTHR43297:SF2">
    <property type="entry name" value="DIPEPTIDE TRANSPORT ATP-BINDING PROTEIN DPPD"/>
    <property type="match status" value="1"/>
</dbReference>
<dbReference type="InterPro" id="IPR050388">
    <property type="entry name" value="ABC_Ni/Peptide_Import"/>
</dbReference>
<reference evidence="10 11" key="1">
    <citation type="submission" date="2018-05" db="EMBL/GenBank/DDBJ databases">
        <title>Streptomyces venezuelae.</title>
        <authorList>
            <person name="Kim W."/>
            <person name="Lee N."/>
            <person name="Cho B.-K."/>
        </authorList>
    </citation>
    <scope>NUCLEOTIDE SEQUENCE [LARGE SCALE GENOMIC DNA]</scope>
    <source>
        <strain evidence="10 11">ATCC 14585</strain>
    </source>
</reference>
<dbReference type="PANTHER" id="PTHR43297">
    <property type="entry name" value="OLIGOPEPTIDE TRANSPORT ATP-BINDING PROTEIN APPD"/>
    <property type="match status" value="1"/>
</dbReference>
<evidence type="ECO:0000256" key="8">
    <source>
        <dbReference type="SAM" id="MobiDB-lite"/>
    </source>
</evidence>
<evidence type="ECO:0000256" key="6">
    <source>
        <dbReference type="ARBA" id="ARBA00022840"/>
    </source>
</evidence>
<dbReference type="AlphaFoldDB" id="A0A5P2CCG9"/>
<evidence type="ECO:0000313" key="10">
    <source>
        <dbReference type="EMBL" id="QES39960.1"/>
    </source>
</evidence>
<evidence type="ECO:0000256" key="7">
    <source>
        <dbReference type="ARBA" id="ARBA00023136"/>
    </source>
</evidence>
<feature type="domain" description="ABC transporter" evidence="9">
    <location>
        <begin position="23"/>
        <end position="270"/>
    </location>
</feature>
<dbReference type="GO" id="GO:0015833">
    <property type="term" value="P:peptide transport"/>
    <property type="evidence" value="ECO:0007669"/>
    <property type="project" value="InterPro"/>
</dbReference>
<dbReference type="Pfam" id="PF08352">
    <property type="entry name" value="oligo_HPY"/>
    <property type="match status" value="2"/>
</dbReference>
<evidence type="ECO:0000259" key="9">
    <source>
        <dbReference type="PROSITE" id="PS50893"/>
    </source>
</evidence>
<gene>
    <name evidence="10" type="ORF">DEJ49_02300</name>
</gene>
<dbReference type="InterPro" id="IPR003439">
    <property type="entry name" value="ABC_transporter-like_ATP-bd"/>
</dbReference>
<feature type="domain" description="ABC transporter" evidence="9">
    <location>
        <begin position="368"/>
        <end position="625"/>
    </location>
</feature>
<evidence type="ECO:0000256" key="3">
    <source>
        <dbReference type="ARBA" id="ARBA00022448"/>
    </source>
</evidence>
<protein>
    <submittedName>
        <fullName evidence="10">Peptide ABC transporter ATP-binding protein</fullName>
    </submittedName>
</protein>
<dbReference type="InterPro" id="IPR003593">
    <property type="entry name" value="AAA+_ATPase"/>
</dbReference>
<evidence type="ECO:0000256" key="4">
    <source>
        <dbReference type="ARBA" id="ARBA00022475"/>
    </source>
</evidence>
<dbReference type="GO" id="GO:0016887">
    <property type="term" value="F:ATP hydrolysis activity"/>
    <property type="evidence" value="ECO:0007669"/>
    <property type="project" value="InterPro"/>
</dbReference>
<dbReference type="Gene3D" id="3.40.50.300">
    <property type="entry name" value="P-loop containing nucleotide triphosphate hydrolases"/>
    <property type="match status" value="2"/>
</dbReference>
<dbReference type="Pfam" id="PF00005">
    <property type="entry name" value="ABC_tran"/>
    <property type="match status" value="2"/>
</dbReference>
<evidence type="ECO:0000256" key="1">
    <source>
        <dbReference type="ARBA" id="ARBA00004202"/>
    </source>
</evidence>
<dbReference type="GO" id="GO:0005524">
    <property type="term" value="F:ATP binding"/>
    <property type="evidence" value="ECO:0007669"/>
    <property type="project" value="UniProtKB-KW"/>
</dbReference>
<keyword evidence="7" id="KW-0472">Membrane</keyword>
<keyword evidence="3" id="KW-0813">Transport</keyword>
<dbReference type="EMBL" id="CP029191">
    <property type="protein sequence ID" value="QES39960.1"/>
    <property type="molecule type" value="Genomic_DNA"/>
</dbReference>
<evidence type="ECO:0000256" key="5">
    <source>
        <dbReference type="ARBA" id="ARBA00022741"/>
    </source>
</evidence>
<feature type="region of interest" description="Disordered" evidence="8">
    <location>
        <begin position="681"/>
        <end position="701"/>
    </location>
</feature>
<dbReference type="RefSeq" id="WP_150182130.1">
    <property type="nucleotide sequence ID" value="NZ_CP029191.1"/>
</dbReference>
<dbReference type="InterPro" id="IPR017871">
    <property type="entry name" value="ABC_transporter-like_CS"/>
</dbReference>
<dbReference type="SUPFAM" id="SSF52540">
    <property type="entry name" value="P-loop containing nucleoside triphosphate hydrolases"/>
    <property type="match status" value="2"/>
</dbReference>
<accession>A0A5P2CCG9</accession>
<comment type="similarity">
    <text evidence="2">Belongs to the ABC transporter superfamily.</text>
</comment>
<keyword evidence="5" id="KW-0547">Nucleotide-binding</keyword>